<dbReference type="RefSeq" id="WP_168606706.1">
    <property type="nucleotide sequence ID" value="NZ_CP038852.1"/>
</dbReference>
<dbReference type="AlphaFoldDB" id="A0A6H1Q1N3"/>
<keyword evidence="3 8" id="KW-0028">Amino-acid biosynthesis</keyword>
<name>A0A6H1Q1N3_9PROT</name>
<keyword evidence="10" id="KW-1185">Reference proteome</keyword>
<evidence type="ECO:0000256" key="1">
    <source>
        <dbReference type="ARBA" id="ARBA00009667"/>
    </source>
</evidence>
<dbReference type="InterPro" id="IPR011060">
    <property type="entry name" value="RibuloseP-bd_barrel"/>
</dbReference>
<organism evidence="9 10">
    <name type="scientific">Candidatus Pelagibacter giovannonii</name>
    <dbReference type="NCBI Taxonomy" id="2563896"/>
    <lineage>
        <taxon>Bacteria</taxon>
        <taxon>Pseudomonadati</taxon>
        <taxon>Pseudomonadota</taxon>
        <taxon>Alphaproteobacteria</taxon>
        <taxon>Candidatus Pelagibacterales</taxon>
        <taxon>Candidatus Pelagibacteraceae</taxon>
        <taxon>Candidatus Pelagibacter</taxon>
    </lineage>
</organism>
<gene>
    <name evidence="9" type="primary">hisF</name>
    <name evidence="9" type="ORF">E5R92_03385</name>
</gene>
<dbReference type="InterPro" id="IPR013785">
    <property type="entry name" value="Aldolase_TIM"/>
</dbReference>
<dbReference type="SUPFAM" id="SSF51366">
    <property type="entry name" value="Ribulose-phoshate binding barrel"/>
    <property type="match status" value="1"/>
</dbReference>
<evidence type="ECO:0000313" key="10">
    <source>
        <dbReference type="Proteomes" id="UP000501094"/>
    </source>
</evidence>
<dbReference type="GO" id="GO:0016829">
    <property type="term" value="F:lyase activity"/>
    <property type="evidence" value="ECO:0007669"/>
    <property type="project" value="UniProtKB-KW"/>
</dbReference>
<accession>A0A6H1Q1N3</accession>
<dbReference type="EMBL" id="CP038852">
    <property type="protein sequence ID" value="QIZ20827.1"/>
    <property type="molecule type" value="Genomic_DNA"/>
</dbReference>
<dbReference type="Proteomes" id="UP000501094">
    <property type="component" value="Chromosome"/>
</dbReference>
<evidence type="ECO:0000256" key="8">
    <source>
        <dbReference type="RuleBase" id="RU003657"/>
    </source>
</evidence>
<dbReference type="GO" id="GO:0000105">
    <property type="term" value="P:L-histidine biosynthetic process"/>
    <property type="evidence" value="ECO:0007669"/>
    <property type="project" value="UniProtKB-KW"/>
</dbReference>
<dbReference type="PANTHER" id="PTHR21235:SF2">
    <property type="entry name" value="IMIDAZOLE GLYCEROL PHOSPHATE SYNTHASE HISHF"/>
    <property type="match status" value="1"/>
</dbReference>
<protein>
    <recommendedName>
        <fullName evidence="2">Imidazole glycerol phosphate synthase subunit HisF</fullName>
    </recommendedName>
    <alternativeName>
        <fullName evidence="6">IGP synthase subunit HisF</fullName>
    </alternativeName>
    <alternativeName>
        <fullName evidence="7">ImGP synthase subunit HisF</fullName>
    </alternativeName>
</protein>
<dbReference type="InterPro" id="IPR050064">
    <property type="entry name" value="IGPS_HisA/HisF"/>
</dbReference>
<evidence type="ECO:0000313" key="9">
    <source>
        <dbReference type="EMBL" id="QIZ20827.1"/>
    </source>
</evidence>
<dbReference type="KEGG" id="peg:E5R92_03385"/>
<comment type="similarity">
    <text evidence="1 8">Belongs to the HisA/HisF family.</text>
</comment>
<keyword evidence="4 8" id="KW-0368">Histidine biosynthesis</keyword>
<dbReference type="Pfam" id="PF00977">
    <property type="entry name" value="His_biosynth"/>
    <property type="match status" value="1"/>
</dbReference>
<sequence length="249" mass="28218">MVKTRIIATLLLSNKGIVKSYKFDRKRYIGDPINTLKIFNDQEAQEIVILDIDKYKDKNNLDFNFLKKITSECFCPLTYGGGIKTLDDAIEIFKCGFEKILFNKNLFINPELVKSLVSKTGSQSIVACIEYISATKKVFLYDDIPENFARFTLEDVCKYCESLGVGEILLQSRDKDGSFSGLDFDIYEEISKNITIPIILSGGCKDLEDIKKANFKKINGIAASSIFIFLSENKGVLINYPSKNEINRF</sequence>
<comment type="pathway">
    <text evidence="5">Amino-acid biosynthesis.</text>
</comment>
<evidence type="ECO:0000256" key="2">
    <source>
        <dbReference type="ARBA" id="ARBA00016318"/>
    </source>
</evidence>
<dbReference type="PANTHER" id="PTHR21235">
    <property type="entry name" value="IMIDAZOLE GLYCEROL PHOSPHATE SYNTHASE SUBUNIT HISF/H IGP SYNTHASE SUBUNIT HISF/H"/>
    <property type="match status" value="1"/>
</dbReference>
<evidence type="ECO:0000256" key="4">
    <source>
        <dbReference type="ARBA" id="ARBA00023102"/>
    </source>
</evidence>
<dbReference type="Gene3D" id="3.20.20.70">
    <property type="entry name" value="Aldolase class I"/>
    <property type="match status" value="1"/>
</dbReference>
<dbReference type="InterPro" id="IPR006062">
    <property type="entry name" value="His_biosynth"/>
</dbReference>
<evidence type="ECO:0000256" key="7">
    <source>
        <dbReference type="ARBA" id="ARBA00032401"/>
    </source>
</evidence>
<evidence type="ECO:0000256" key="5">
    <source>
        <dbReference type="ARBA" id="ARBA00029440"/>
    </source>
</evidence>
<proteinExistence type="inferred from homology"/>
<evidence type="ECO:0000256" key="6">
    <source>
        <dbReference type="ARBA" id="ARBA00031409"/>
    </source>
</evidence>
<reference evidence="9 10" key="1">
    <citation type="journal article" date="2020" name="Nat. Microbiol.">
        <title>Lysogenic host-virus interactions in SAR11 marine bacteria.</title>
        <authorList>
            <person name="Morris R.M."/>
            <person name="Cain K.R."/>
            <person name="Hvorecny K.L."/>
            <person name="Kollman J.M."/>
        </authorList>
    </citation>
    <scope>NUCLEOTIDE SEQUENCE [LARGE SCALE GENOMIC DNA]</scope>
    <source>
        <strain evidence="9 10">NP1</strain>
    </source>
</reference>
<evidence type="ECO:0000256" key="3">
    <source>
        <dbReference type="ARBA" id="ARBA00022605"/>
    </source>
</evidence>
<keyword evidence="9" id="KW-0456">Lyase</keyword>
<dbReference type="GO" id="GO:0000107">
    <property type="term" value="F:imidazoleglycerol-phosphate synthase activity"/>
    <property type="evidence" value="ECO:0007669"/>
    <property type="project" value="TreeGrafter"/>
</dbReference>